<organism evidence="1 2">
    <name type="scientific">Pseudogulbenkiania ferrooxidans 2002</name>
    <dbReference type="NCBI Taxonomy" id="279714"/>
    <lineage>
        <taxon>Bacteria</taxon>
        <taxon>Pseudomonadati</taxon>
        <taxon>Pseudomonadota</taxon>
        <taxon>Betaproteobacteria</taxon>
        <taxon>Neisseriales</taxon>
        <taxon>Chromobacteriaceae</taxon>
        <taxon>Pseudogulbenkiania</taxon>
    </lineage>
</organism>
<dbReference type="Proteomes" id="UP000003165">
    <property type="component" value="Unassembled WGS sequence"/>
</dbReference>
<reference evidence="1 2" key="1">
    <citation type="submission" date="2009-02" db="EMBL/GenBank/DDBJ databases">
        <title>Sequencing of the draft genome and assembly of Lutiella nitroferrum 2002.</title>
        <authorList>
            <consortium name="US DOE Joint Genome Institute (JGI-PGF)"/>
            <person name="Lucas S."/>
            <person name="Copeland A."/>
            <person name="Lapidus A."/>
            <person name="Glavina del Rio T."/>
            <person name="Tice H."/>
            <person name="Bruce D."/>
            <person name="Goodwin L."/>
            <person name="Pitluck S."/>
            <person name="Larimer F."/>
            <person name="Land M.L."/>
            <person name="Hauser L."/>
            <person name="Coates J.D."/>
        </authorList>
    </citation>
    <scope>NUCLEOTIDE SEQUENCE [LARGE SCALE GENOMIC DNA]</scope>
    <source>
        <strain evidence="1 2">2002</strain>
    </source>
</reference>
<sequence>MSLRRSCPGYCRYGQPLAWFVSAQVTSALMAIANYLEQQLACTCRYEQVRNPVTRNT</sequence>
<proteinExistence type="predicted"/>
<accession>B9Z7G0</accession>
<evidence type="ECO:0000313" key="1">
    <source>
        <dbReference type="EMBL" id="EEG07475.1"/>
    </source>
</evidence>
<dbReference type="EMBL" id="ACIS01000009">
    <property type="protein sequence ID" value="EEG07475.1"/>
    <property type="molecule type" value="Genomic_DNA"/>
</dbReference>
<name>B9Z7G0_9NEIS</name>
<dbReference type="RefSeq" id="WP_008955315.1">
    <property type="nucleotide sequence ID" value="NZ_ACIS01000009.1"/>
</dbReference>
<comment type="caution">
    <text evidence="1">The sequence shown here is derived from an EMBL/GenBank/DDBJ whole genome shotgun (WGS) entry which is preliminary data.</text>
</comment>
<keyword evidence="2" id="KW-1185">Reference proteome</keyword>
<gene>
    <name evidence="1" type="ORF">FuraDRAFT_3296</name>
</gene>
<evidence type="ECO:0000313" key="2">
    <source>
        <dbReference type="Proteomes" id="UP000003165"/>
    </source>
</evidence>
<protein>
    <submittedName>
        <fullName evidence="1">Uncharacterized protein</fullName>
    </submittedName>
</protein>
<dbReference type="AlphaFoldDB" id="B9Z7G0"/>